<protein>
    <recommendedName>
        <fullName evidence="4">PsbP C-terminal domain-containing protein</fullName>
    </recommendedName>
</protein>
<comment type="caution">
    <text evidence="2">The sequence shown here is derived from an EMBL/GenBank/DDBJ whole genome shotgun (WGS) entry which is preliminary data.</text>
</comment>
<sequence>MNEHKQRVTIAVVLICLCTVLFFSGMLFKNQLRTVALINNNISSLKKYEAKEKYTYSLPENWSTEEENFPGNVILHHNSFKNDKVDMNGYIQIINSKGSIQDLIGQDKENLNSKDVSAYSAKDIKLNGKNAKKIGYIEKLKNGKYYTKRVYYIQLSEGIIFKGCFNINSDNYNESLDSVYETIMESGKYM</sequence>
<gene>
    <name evidence="2" type="ORF">FYJ33_04920</name>
</gene>
<evidence type="ECO:0000313" key="2">
    <source>
        <dbReference type="EMBL" id="MSR90779.1"/>
    </source>
</evidence>
<proteinExistence type="predicted"/>
<feature type="transmembrane region" description="Helical" evidence="1">
    <location>
        <begin position="7"/>
        <end position="28"/>
    </location>
</feature>
<evidence type="ECO:0008006" key="4">
    <source>
        <dbReference type="Google" id="ProtNLM"/>
    </source>
</evidence>
<dbReference type="EMBL" id="VULX01000004">
    <property type="protein sequence ID" value="MSR90779.1"/>
    <property type="molecule type" value="Genomic_DNA"/>
</dbReference>
<organism evidence="2 3">
    <name type="scientific">Inconstantimicrobium porci</name>
    <dbReference type="NCBI Taxonomy" id="2652291"/>
    <lineage>
        <taxon>Bacteria</taxon>
        <taxon>Bacillati</taxon>
        <taxon>Bacillota</taxon>
        <taxon>Clostridia</taxon>
        <taxon>Eubacteriales</taxon>
        <taxon>Clostridiaceae</taxon>
        <taxon>Inconstantimicrobium</taxon>
    </lineage>
</organism>
<evidence type="ECO:0000313" key="3">
    <source>
        <dbReference type="Proteomes" id="UP000460287"/>
    </source>
</evidence>
<dbReference type="RefSeq" id="WP_154530659.1">
    <property type="nucleotide sequence ID" value="NZ_JAXFSD010000044.1"/>
</dbReference>
<evidence type="ECO:0000256" key="1">
    <source>
        <dbReference type="SAM" id="Phobius"/>
    </source>
</evidence>
<keyword evidence="1" id="KW-0812">Transmembrane</keyword>
<reference evidence="2 3" key="1">
    <citation type="submission" date="2019-08" db="EMBL/GenBank/DDBJ databases">
        <title>In-depth cultivation of the pig gut microbiome towards novel bacterial diversity and tailored functional studies.</title>
        <authorList>
            <person name="Wylensek D."/>
            <person name="Hitch T.C.A."/>
            <person name="Clavel T."/>
        </authorList>
    </citation>
    <scope>NUCLEOTIDE SEQUENCE [LARGE SCALE GENOMIC DNA]</scope>
    <source>
        <strain evidence="2 3">WCA-383-APC-5B</strain>
    </source>
</reference>
<dbReference type="AlphaFoldDB" id="A0A7X2T0Q3"/>
<accession>A0A7X2T0Q3</accession>
<dbReference type="Proteomes" id="UP000460287">
    <property type="component" value="Unassembled WGS sequence"/>
</dbReference>
<keyword evidence="3" id="KW-1185">Reference proteome</keyword>
<keyword evidence="1" id="KW-0472">Membrane</keyword>
<name>A0A7X2T0Q3_9CLOT</name>
<keyword evidence="1" id="KW-1133">Transmembrane helix</keyword>